<reference evidence="3 4" key="1">
    <citation type="submission" date="2023-08" db="EMBL/GenBank/DDBJ databases">
        <authorList>
            <person name="Palmer J.M."/>
        </authorList>
    </citation>
    <scope>NUCLEOTIDE SEQUENCE [LARGE SCALE GENOMIC DNA]</scope>
    <source>
        <strain evidence="3 4">TWF481</strain>
    </source>
</reference>
<feature type="compositionally biased region" description="Pro residues" evidence="1">
    <location>
        <begin position="29"/>
        <end position="53"/>
    </location>
</feature>
<feature type="compositionally biased region" description="Basic and acidic residues" evidence="1">
    <location>
        <begin position="341"/>
        <end position="380"/>
    </location>
</feature>
<evidence type="ECO:0000313" key="3">
    <source>
        <dbReference type="EMBL" id="KAK6510120.1"/>
    </source>
</evidence>
<evidence type="ECO:0000256" key="1">
    <source>
        <dbReference type="SAM" id="MobiDB-lite"/>
    </source>
</evidence>
<evidence type="ECO:0000313" key="4">
    <source>
        <dbReference type="Proteomes" id="UP001370758"/>
    </source>
</evidence>
<dbReference type="AlphaFoldDB" id="A0AAV9WKQ2"/>
<gene>
    <name evidence="3" type="ORF">TWF481_004833</name>
</gene>
<feature type="region of interest" description="Disordered" evidence="1">
    <location>
        <begin position="303"/>
        <end position="380"/>
    </location>
</feature>
<protein>
    <submittedName>
        <fullName evidence="3">Uncharacterized protein</fullName>
    </submittedName>
</protein>
<feature type="compositionally biased region" description="Basic residues" evidence="1">
    <location>
        <begin position="1"/>
        <end position="10"/>
    </location>
</feature>
<keyword evidence="2" id="KW-0812">Transmembrane</keyword>
<evidence type="ECO:0000256" key="2">
    <source>
        <dbReference type="SAM" id="Phobius"/>
    </source>
</evidence>
<feature type="transmembrane region" description="Helical" evidence="2">
    <location>
        <begin position="462"/>
        <end position="481"/>
    </location>
</feature>
<name>A0AAV9WKQ2_9PEZI</name>
<organism evidence="3 4">
    <name type="scientific">Arthrobotrys musiformis</name>
    <dbReference type="NCBI Taxonomy" id="47236"/>
    <lineage>
        <taxon>Eukaryota</taxon>
        <taxon>Fungi</taxon>
        <taxon>Dikarya</taxon>
        <taxon>Ascomycota</taxon>
        <taxon>Pezizomycotina</taxon>
        <taxon>Orbiliomycetes</taxon>
        <taxon>Orbiliales</taxon>
        <taxon>Orbiliaceae</taxon>
        <taxon>Arthrobotrys</taxon>
    </lineage>
</organism>
<keyword evidence="4" id="KW-1185">Reference proteome</keyword>
<feature type="region of interest" description="Disordered" evidence="1">
    <location>
        <begin position="1"/>
        <end position="64"/>
    </location>
</feature>
<dbReference type="EMBL" id="JAVHJL010000002">
    <property type="protein sequence ID" value="KAK6510120.1"/>
    <property type="molecule type" value="Genomic_DNA"/>
</dbReference>
<sequence>MGPKKGKGKATGKQQKPKSCNAPPTTTIHPPPSREPSPPPPSTLNPEATPYPAPTGIENTPIERTIPPSLQSLSQKWTTKSQELATNVQRLITASTQSETEEIHETLSQIAKDLIILREELTAAEATNNVRDIITIRMGMIDTLKETKTTLEGIFAKKNDEREIERLLVEGEKGESAGKNDVQAESAVIEKEKALVREEKAENALMAAIVKEEKVNVQQTITALDSHVVEVDEHAAGPSMADREMVRANWEAAKATWETAKANWIQSIKEESGTVKEATGLEKGGVRERIAAINRRVSNATNTIVANTGASPDKKKDATESPQTTKEGNIANKEPANINKESADLKKQDAADCEPPKIKEEKSEIKEADTTDEIKEEELSKETAVISGADTTSEIQHEETTAEQFQLAIFLTLPVANHFFYACHFALLPTFLALSDGKPLWVRMCIWTLWALPNFFWDFTRFIRILTAIVVYTLLWLYYLYG</sequence>
<comment type="caution">
    <text evidence="3">The sequence shown here is derived from an EMBL/GenBank/DDBJ whole genome shotgun (WGS) entry which is preliminary data.</text>
</comment>
<keyword evidence="2" id="KW-0472">Membrane</keyword>
<proteinExistence type="predicted"/>
<accession>A0AAV9WKQ2</accession>
<keyword evidence="2" id="KW-1133">Transmembrane helix</keyword>
<dbReference type="Proteomes" id="UP001370758">
    <property type="component" value="Unassembled WGS sequence"/>
</dbReference>